<dbReference type="EMBL" id="CP042912">
    <property type="protein sequence ID" value="QEG21991.1"/>
    <property type="molecule type" value="Genomic_DNA"/>
</dbReference>
<organism evidence="1 2">
    <name type="scientific">Mariniblastus fucicola</name>
    <dbReference type="NCBI Taxonomy" id="980251"/>
    <lineage>
        <taxon>Bacteria</taxon>
        <taxon>Pseudomonadati</taxon>
        <taxon>Planctomycetota</taxon>
        <taxon>Planctomycetia</taxon>
        <taxon>Pirellulales</taxon>
        <taxon>Pirellulaceae</taxon>
        <taxon>Mariniblastus</taxon>
    </lineage>
</organism>
<sequence length="72" mass="7854">MENQSIGLLDNKALNRSVHFARVGLVVGWSYLPLYPTTVFTTSTLFDASVNAGVIQLGLCFVDKSLSKPKSH</sequence>
<accession>A0A5B9PGH0</accession>
<evidence type="ECO:0000313" key="1">
    <source>
        <dbReference type="EMBL" id="QEG21991.1"/>
    </source>
</evidence>
<name>A0A5B9PGH0_9BACT</name>
<dbReference type="AlphaFoldDB" id="A0A5B9PGH0"/>
<dbReference type="STRING" id="980251.GCA_001642875_03128"/>
<keyword evidence="2" id="KW-1185">Reference proteome</keyword>
<reference evidence="1 2" key="1">
    <citation type="submission" date="2019-08" db="EMBL/GenBank/DDBJ databases">
        <title>Deep-cultivation of Planctomycetes and their phenomic and genomic characterization uncovers novel biology.</title>
        <authorList>
            <person name="Wiegand S."/>
            <person name="Jogler M."/>
            <person name="Boedeker C."/>
            <person name="Pinto D."/>
            <person name="Vollmers J."/>
            <person name="Rivas-Marin E."/>
            <person name="Kohn T."/>
            <person name="Peeters S.H."/>
            <person name="Heuer A."/>
            <person name="Rast P."/>
            <person name="Oberbeckmann S."/>
            <person name="Bunk B."/>
            <person name="Jeske O."/>
            <person name="Meyerdierks A."/>
            <person name="Storesund J.E."/>
            <person name="Kallscheuer N."/>
            <person name="Luecker S."/>
            <person name="Lage O.M."/>
            <person name="Pohl T."/>
            <person name="Merkel B.J."/>
            <person name="Hornburger P."/>
            <person name="Mueller R.-W."/>
            <person name="Bruemmer F."/>
            <person name="Labrenz M."/>
            <person name="Spormann A.M."/>
            <person name="Op den Camp H."/>
            <person name="Overmann J."/>
            <person name="Amann R."/>
            <person name="Jetten M.S.M."/>
            <person name="Mascher T."/>
            <person name="Medema M.H."/>
            <person name="Devos D.P."/>
            <person name="Kaster A.-K."/>
            <person name="Ovreas L."/>
            <person name="Rohde M."/>
            <person name="Galperin M.Y."/>
            <person name="Jogler C."/>
        </authorList>
    </citation>
    <scope>NUCLEOTIDE SEQUENCE [LARGE SCALE GENOMIC DNA]</scope>
    <source>
        <strain evidence="1 2">FC18</strain>
    </source>
</reference>
<proteinExistence type="predicted"/>
<dbReference type="KEGG" id="mff:MFFC18_18520"/>
<protein>
    <submittedName>
        <fullName evidence="1">Uncharacterized protein</fullName>
    </submittedName>
</protein>
<dbReference type="Proteomes" id="UP000322214">
    <property type="component" value="Chromosome"/>
</dbReference>
<gene>
    <name evidence="1" type="ORF">MFFC18_18520</name>
</gene>
<evidence type="ECO:0000313" key="2">
    <source>
        <dbReference type="Proteomes" id="UP000322214"/>
    </source>
</evidence>